<gene>
    <name evidence="1" type="ORF">PISMIDRAFT_605997</name>
</gene>
<dbReference type="OrthoDB" id="2678958at2759"/>
<organism evidence="1 2">
    <name type="scientific">Pisolithus microcarpus 441</name>
    <dbReference type="NCBI Taxonomy" id="765257"/>
    <lineage>
        <taxon>Eukaryota</taxon>
        <taxon>Fungi</taxon>
        <taxon>Dikarya</taxon>
        <taxon>Basidiomycota</taxon>
        <taxon>Agaricomycotina</taxon>
        <taxon>Agaricomycetes</taxon>
        <taxon>Agaricomycetidae</taxon>
        <taxon>Boletales</taxon>
        <taxon>Sclerodermatineae</taxon>
        <taxon>Pisolithaceae</taxon>
        <taxon>Pisolithus</taxon>
    </lineage>
</organism>
<dbReference type="Proteomes" id="UP000054018">
    <property type="component" value="Unassembled WGS sequence"/>
</dbReference>
<sequence>MTGSRDFSEESHERRAADLVLETLKRCRVVNSGSLAELDELVQELKRSAMVPPDGYFDRPQRLINLSTTLWRRYEKHGDFSDLDSSLKINEQALQLLPSHDLERLPGQRTLGAALWRLFEIRGDLGCLRELIVLDKEALLLVPKGHPEHPYWVTNSEIHLAEMLECLGDIAFRPQQHDEEIAQYS</sequence>
<dbReference type="EMBL" id="KN833693">
    <property type="protein sequence ID" value="KIK28123.1"/>
    <property type="molecule type" value="Genomic_DNA"/>
</dbReference>
<reference evidence="2" key="2">
    <citation type="submission" date="2015-01" db="EMBL/GenBank/DDBJ databases">
        <title>Evolutionary Origins and Diversification of the Mycorrhizal Mutualists.</title>
        <authorList>
            <consortium name="DOE Joint Genome Institute"/>
            <consortium name="Mycorrhizal Genomics Consortium"/>
            <person name="Kohler A."/>
            <person name="Kuo A."/>
            <person name="Nagy L.G."/>
            <person name="Floudas D."/>
            <person name="Copeland A."/>
            <person name="Barry K.W."/>
            <person name="Cichocki N."/>
            <person name="Veneault-Fourrey C."/>
            <person name="LaButti K."/>
            <person name="Lindquist E.A."/>
            <person name="Lipzen A."/>
            <person name="Lundell T."/>
            <person name="Morin E."/>
            <person name="Murat C."/>
            <person name="Riley R."/>
            <person name="Ohm R."/>
            <person name="Sun H."/>
            <person name="Tunlid A."/>
            <person name="Henrissat B."/>
            <person name="Grigoriev I.V."/>
            <person name="Hibbett D.S."/>
            <person name="Martin F."/>
        </authorList>
    </citation>
    <scope>NUCLEOTIDE SEQUENCE [LARGE SCALE GENOMIC DNA]</scope>
    <source>
        <strain evidence="2">441</strain>
    </source>
</reference>
<reference evidence="1 2" key="1">
    <citation type="submission" date="2014-04" db="EMBL/GenBank/DDBJ databases">
        <authorList>
            <consortium name="DOE Joint Genome Institute"/>
            <person name="Kuo A."/>
            <person name="Kohler A."/>
            <person name="Costa M.D."/>
            <person name="Nagy L.G."/>
            <person name="Floudas D."/>
            <person name="Copeland A."/>
            <person name="Barry K.W."/>
            <person name="Cichocki N."/>
            <person name="Veneault-Fourrey C."/>
            <person name="LaButti K."/>
            <person name="Lindquist E.A."/>
            <person name="Lipzen A."/>
            <person name="Lundell T."/>
            <person name="Morin E."/>
            <person name="Murat C."/>
            <person name="Sun H."/>
            <person name="Tunlid A."/>
            <person name="Henrissat B."/>
            <person name="Grigoriev I.V."/>
            <person name="Hibbett D.S."/>
            <person name="Martin F."/>
            <person name="Nordberg H.P."/>
            <person name="Cantor M.N."/>
            <person name="Hua S.X."/>
        </authorList>
    </citation>
    <scope>NUCLEOTIDE SEQUENCE [LARGE SCALE GENOMIC DNA]</scope>
    <source>
        <strain evidence="1 2">441</strain>
    </source>
</reference>
<dbReference type="HOGENOM" id="CLU_1461881_0_0_1"/>
<protein>
    <submittedName>
        <fullName evidence="1">Uncharacterized protein</fullName>
    </submittedName>
</protein>
<dbReference type="STRING" id="765257.A0A0D0A7T4"/>
<dbReference type="AlphaFoldDB" id="A0A0D0A7T4"/>
<evidence type="ECO:0000313" key="2">
    <source>
        <dbReference type="Proteomes" id="UP000054018"/>
    </source>
</evidence>
<name>A0A0D0A7T4_9AGAM</name>
<accession>A0A0D0A7T4</accession>
<keyword evidence="2" id="KW-1185">Reference proteome</keyword>
<evidence type="ECO:0000313" key="1">
    <source>
        <dbReference type="EMBL" id="KIK28123.1"/>
    </source>
</evidence>
<proteinExistence type="predicted"/>